<accession>A0A2N5CL05</accession>
<feature type="region of interest" description="Disordered" evidence="2">
    <location>
        <begin position="281"/>
        <end position="302"/>
    </location>
</feature>
<dbReference type="PANTHER" id="PTHR12521:SF0">
    <property type="entry name" value="ADP-RIBOSE GLYCOHYDROLASE OARD1"/>
    <property type="match status" value="1"/>
</dbReference>
<reference evidence="5 6" key="1">
    <citation type="submission" date="2017-12" db="EMBL/GenBank/DDBJ databases">
        <title>The genome sequence of Caulobacter flavus CGMCC1 15093.</title>
        <authorList>
            <person name="Gao J."/>
            <person name="Mao X."/>
            <person name="Sun J."/>
        </authorList>
    </citation>
    <scope>NUCLEOTIDE SEQUENCE [LARGE SCALE GENOMIC DNA]</scope>
    <source>
        <strain evidence="5 6">CGMCC1 15093</strain>
    </source>
</reference>
<dbReference type="RefSeq" id="WP_101715603.1">
    <property type="nucleotide sequence ID" value="NZ_CP026100.1"/>
</dbReference>
<keyword evidence="7" id="KW-1185">Reference proteome</keyword>
<evidence type="ECO:0000313" key="4">
    <source>
        <dbReference type="EMBL" id="AYV48264.1"/>
    </source>
</evidence>
<evidence type="ECO:0000313" key="7">
    <source>
        <dbReference type="Proteomes" id="UP000281192"/>
    </source>
</evidence>
<reference evidence="4 7" key="2">
    <citation type="submission" date="2018-01" db="EMBL/GenBank/DDBJ databases">
        <title>Complete genome sequence of Caulobacter flavus RHGG3.</title>
        <authorList>
            <person name="Yang E."/>
        </authorList>
    </citation>
    <scope>NUCLEOTIDE SEQUENCE [LARGE SCALE GENOMIC DNA]</scope>
    <source>
        <strain evidence="4 7">RHGG3</strain>
    </source>
</reference>
<dbReference type="Pfam" id="PF01661">
    <property type="entry name" value="Macro"/>
    <property type="match status" value="1"/>
</dbReference>
<dbReference type="AlphaFoldDB" id="A0A2N5CL05"/>
<dbReference type="InterPro" id="IPR043472">
    <property type="entry name" value="Macro_dom-like"/>
</dbReference>
<proteinExistence type="predicted"/>
<dbReference type="InterPro" id="IPR002589">
    <property type="entry name" value="Macro_dom"/>
</dbReference>
<dbReference type="CDD" id="cd02901">
    <property type="entry name" value="Macro_Poa1p-like"/>
    <property type="match status" value="1"/>
</dbReference>
<dbReference type="SMART" id="SM00506">
    <property type="entry name" value="A1pp"/>
    <property type="match status" value="1"/>
</dbReference>
<comment type="catalytic activity">
    <reaction evidence="1">
        <text>an N-(ADP-alpha-D-ribosyl)-thymidine in DNA + H2O = a thymidine in DNA + ADP-D-ribose</text>
        <dbReference type="Rhea" id="RHEA:71655"/>
        <dbReference type="Rhea" id="RHEA-COMP:13556"/>
        <dbReference type="Rhea" id="RHEA-COMP:18051"/>
        <dbReference type="ChEBI" id="CHEBI:15377"/>
        <dbReference type="ChEBI" id="CHEBI:57967"/>
        <dbReference type="ChEBI" id="CHEBI:137386"/>
        <dbReference type="ChEBI" id="CHEBI:191199"/>
    </reaction>
    <physiologicalReaction direction="left-to-right" evidence="1">
        <dbReference type="Rhea" id="RHEA:71656"/>
    </physiologicalReaction>
</comment>
<sequence length="302" mass="33749">MLIYRRTSVLDSPAQTLVNTVNCVGVMGKGIAKAFKDRYPEMFSAYKRICDAGLLEPGKLWLWNSSDQWVLNFPTKVHWRNPSRLEWIEMGLDKFRAEYANRGINQISFPRLGCGNGGLDWEEVRPLMERYLAPLPINVFIHDFEQPIGLPEHLEALSQQLRTTDTPWASFDHFMNALDQALTVSGGVLHDMTTDAPFNARMVGEALEIKTATGVTLLDGEDLRGVWLSLKSGLLTAKEAGWSETTNGGPLLSLLSVLPHVRALQIQRRAGEHPELALELRRQAPSPATGWSSGSQRELSWA</sequence>
<dbReference type="GO" id="GO:0140291">
    <property type="term" value="P:peptidyl-glutamate ADP-deribosylation"/>
    <property type="evidence" value="ECO:0007669"/>
    <property type="project" value="TreeGrafter"/>
</dbReference>
<evidence type="ECO:0000256" key="1">
    <source>
        <dbReference type="ARBA" id="ARBA00035885"/>
    </source>
</evidence>
<evidence type="ECO:0000313" key="6">
    <source>
        <dbReference type="Proteomes" id="UP000234483"/>
    </source>
</evidence>
<dbReference type="InterPro" id="IPR050892">
    <property type="entry name" value="ADP-ribose_metab_enzymes"/>
</dbReference>
<gene>
    <name evidence="4" type="ORF">C1707_19470</name>
    <name evidence="5" type="ORF">CFHF_24840</name>
</gene>
<dbReference type="KEGG" id="cfh:C1707_19470"/>
<feature type="compositionally biased region" description="Polar residues" evidence="2">
    <location>
        <begin position="289"/>
        <end position="302"/>
    </location>
</feature>
<dbReference type="PROSITE" id="PS51154">
    <property type="entry name" value="MACRO"/>
    <property type="match status" value="1"/>
</dbReference>
<evidence type="ECO:0000259" key="3">
    <source>
        <dbReference type="PROSITE" id="PS51154"/>
    </source>
</evidence>
<dbReference type="EMBL" id="PJRQ01000052">
    <property type="protein sequence ID" value="PLR06424.1"/>
    <property type="molecule type" value="Genomic_DNA"/>
</dbReference>
<organism evidence="5 6">
    <name type="scientific">Caulobacter flavus</name>
    <dbReference type="NCBI Taxonomy" id="1679497"/>
    <lineage>
        <taxon>Bacteria</taxon>
        <taxon>Pseudomonadati</taxon>
        <taxon>Pseudomonadota</taxon>
        <taxon>Alphaproteobacteria</taxon>
        <taxon>Caulobacterales</taxon>
        <taxon>Caulobacteraceae</taxon>
        <taxon>Caulobacter</taxon>
    </lineage>
</organism>
<dbReference type="EMBL" id="CP026100">
    <property type="protein sequence ID" value="AYV48264.1"/>
    <property type="molecule type" value="Genomic_DNA"/>
</dbReference>
<dbReference type="PANTHER" id="PTHR12521">
    <property type="entry name" value="PROTEIN C6ORF130"/>
    <property type="match status" value="1"/>
</dbReference>
<dbReference type="OrthoDB" id="9780211at2"/>
<dbReference type="Proteomes" id="UP000234483">
    <property type="component" value="Unassembled WGS sequence"/>
</dbReference>
<protein>
    <submittedName>
        <fullName evidence="5">Phosphatase</fullName>
    </submittedName>
</protein>
<evidence type="ECO:0000256" key="2">
    <source>
        <dbReference type="SAM" id="MobiDB-lite"/>
    </source>
</evidence>
<dbReference type="Gene3D" id="3.40.220.10">
    <property type="entry name" value="Leucine Aminopeptidase, subunit E, domain 1"/>
    <property type="match status" value="1"/>
</dbReference>
<dbReference type="SUPFAM" id="SSF52949">
    <property type="entry name" value="Macro domain-like"/>
    <property type="match status" value="1"/>
</dbReference>
<feature type="domain" description="Macro" evidence="3">
    <location>
        <begin position="1"/>
        <end position="148"/>
    </location>
</feature>
<evidence type="ECO:0000313" key="5">
    <source>
        <dbReference type="EMBL" id="PLR06424.1"/>
    </source>
</evidence>
<dbReference type="Proteomes" id="UP000281192">
    <property type="component" value="Chromosome"/>
</dbReference>
<name>A0A2N5CL05_9CAUL</name>